<dbReference type="PRINTS" id="PR00413">
    <property type="entry name" value="HADHALOGNASE"/>
</dbReference>
<dbReference type="NCBIfam" id="TIGR02009">
    <property type="entry name" value="PGMB-YQAB-SF"/>
    <property type="match status" value="1"/>
</dbReference>
<dbReference type="PANTHER" id="PTHR43481:SF4">
    <property type="entry name" value="GLYCEROL-1-PHOSPHATE PHOSPHOHYDROLASE 1-RELATED"/>
    <property type="match status" value="1"/>
</dbReference>
<dbReference type="Gene3D" id="3.40.50.1000">
    <property type="entry name" value="HAD superfamily/HAD-like"/>
    <property type="match status" value="1"/>
</dbReference>
<evidence type="ECO:0000313" key="3">
    <source>
        <dbReference type="Proteomes" id="UP000606653"/>
    </source>
</evidence>
<name>A0ABQ2KY66_9BACL</name>
<dbReference type="InterPro" id="IPR023198">
    <property type="entry name" value="PGP-like_dom2"/>
</dbReference>
<dbReference type="InterPro" id="IPR006439">
    <property type="entry name" value="HAD-SF_hydro_IA"/>
</dbReference>
<dbReference type="SFLD" id="SFLDS00003">
    <property type="entry name" value="Haloacid_Dehalogenase"/>
    <property type="match status" value="1"/>
</dbReference>
<evidence type="ECO:0000313" key="2">
    <source>
        <dbReference type="EMBL" id="GGN96423.1"/>
    </source>
</evidence>
<dbReference type="RefSeq" id="WP_018975660.1">
    <property type="nucleotide sequence ID" value="NZ_BMLN01000003.1"/>
</dbReference>
<dbReference type="SFLD" id="SFLDG01129">
    <property type="entry name" value="C1.5:_HAD__Beta-PGM__Phosphata"/>
    <property type="match status" value="1"/>
</dbReference>
<reference evidence="3" key="1">
    <citation type="journal article" date="2019" name="Int. J. Syst. Evol. Microbiol.">
        <title>The Global Catalogue of Microorganisms (GCM) 10K type strain sequencing project: providing services to taxonomists for standard genome sequencing and annotation.</title>
        <authorList>
            <consortium name="The Broad Institute Genomics Platform"/>
            <consortium name="The Broad Institute Genome Sequencing Center for Infectious Disease"/>
            <person name="Wu L."/>
            <person name="Ma J."/>
        </authorList>
    </citation>
    <scope>NUCLEOTIDE SEQUENCE [LARGE SCALE GENOMIC DNA]</scope>
    <source>
        <strain evidence="3">CGMCC 1.6964</strain>
    </source>
</reference>
<dbReference type="InterPro" id="IPR010976">
    <property type="entry name" value="B-phosphoglucomutase_hydrolase"/>
</dbReference>
<dbReference type="SFLD" id="SFLDG01135">
    <property type="entry name" value="C1.5.6:_HAD__Beta-PGM__Phospha"/>
    <property type="match status" value="1"/>
</dbReference>
<dbReference type="Pfam" id="PF00702">
    <property type="entry name" value="Hydrolase"/>
    <property type="match status" value="1"/>
</dbReference>
<dbReference type="InterPro" id="IPR036412">
    <property type="entry name" value="HAD-like_sf"/>
</dbReference>
<dbReference type="InterPro" id="IPR023214">
    <property type="entry name" value="HAD_sf"/>
</dbReference>
<gene>
    <name evidence="2" type="ORF">GCM10010969_13470</name>
</gene>
<dbReference type="SUPFAM" id="SSF56784">
    <property type="entry name" value="HAD-like"/>
    <property type="match status" value="1"/>
</dbReference>
<dbReference type="InterPro" id="IPR010972">
    <property type="entry name" value="Beta-PGM"/>
</dbReference>
<dbReference type="CDD" id="cd02598">
    <property type="entry name" value="HAD_BPGM"/>
    <property type="match status" value="1"/>
</dbReference>
<dbReference type="NCBIfam" id="TIGR01549">
    <property type="entry name" value="HAD-SF-IA-v1"/>
    <property type="match status" value="1"/>
</dbReference>
<dbReference type="NCBIfam" id="TIGR01990">
    <property type="entry name" value="bPGM"/>
    <property type="match status" value="1"/>
</dbReference>
<sequence length="208" mass="22926">MNEAIIFDLDGVIVSTDHYHYRAWKEIADREHVPFDEERNGLLRGVSREKSLEILLELAPRTYSAEEKKQLAEEKNKIYRQLLQELTPADILPGVLTWIDEAKEKGLRIAIGSSSKNTDFILERIGLSDTFDAVVTGADVEHSKPAPDIFLLAAERLGAGPEQCWVIEDAPAGIVAAKAAGMKTIGVGEFVQNSGADRWALTLGEAKL</sequence>
<accession>A0ABQ2KY66</accession>
<protein>
    <submittedName>
        <fullName evidence="2">Beta-phosphoglucomutase</fullName>
    </submittedName>
</protein>
<proteinExistence type="inferred from homology"/>
<organism evidence="2 3">
    <name type="scientific">Saccharibacillus kuerlensis</name>
    <dbReference type="NCBI Taxonomy" id="459527"/>
    <lineage>
        <taxon>Bacteria</taxon>
        <taxon>Bacillati</taxon>
        <taxon>Bacillota</taxon>
        <taxon>Bacilli</taxon>
        <taxon>Bacillales</taxon>
        <taxon>Paenibacillaceae</taxon>
        <taxon>Saccharibacillus</taxon>
    </lineage>
</organism>
<dbReference type="Gene3D" id="1.10.150.240">
    <property type="entry name" value="Putative phosphatase, domain 2"/>
    <property type="match status" value="1"/>
</dbReference>
<dbReference type="Proteomes" id="UP000606653">
    <property type="component" value="Unassembled WGS sequence"/>
</dbReference>
<comment type="caution">
    <text evidence="2">The sequence shown here is derived from an EMBL/GenBank/DDBJ whole genome shotgun (WGS) entry which is preliminary data.</text>
</comment>
<comment type="similarity">
    <text evidence="1">Belongs to the HAD-like hydrolase superfamily. CbbY/CbbZ/Gph/YieH family.</text>
</comment>
<keyword evidence="3" id="KW-1185">Reference proteome</keyword>
<dbReference type="EMBL" id="BMLN01000003">
    <property type="protein sequence ID" value="GGN96423.1"/>
    <property type="molecule type" value="Genomic_DNA"/>
</dbReference>
<dbReference type="PANTHER" id="PTHR43481">
    <property type="entry name" value="FRUCTOSE-1-PHOSPHATE PHOSPHATASE"/>
    <property type="match status" value="1"/>
</dbReference>
<evidence type="ECO:0000256" key="1">
    <source>
        <dbReference type="ARBA" id="ARBA00006171"/>
    </source>
</evidence>
<dbReference type="NCBIfam" id="TIGR01509">
    <property type="entry name" value="HAD-SF-IA-v3"/>
    <property type="match status" value="1"/>
</dbReference>
<dbReference type="InterPro" id="IPR051806">
    <property type="entry name" value="HAD-like_SPP"/>
</dbReference>